<comment type="caution">
    <text evidence="2">The sequence shown here is derived from an EMBL/GenBank/DDBJ whole genome shotgun (WGS) entry which is preliminary data.</text>
</comment>
<keyword evidence="3" id="KW-1185">Reference proteome</keyword>
<dbReference type="Proteomes" id="UP000287033">
    <property type="component" value="Unassembled WGS sequence"/>
</dbReference>
<name>A0A401TCE8_CHIPU</name>
<dbReference type="AlphaFoldDB" id="A0A401TCE8"/>
<reference evidence="2 3" key="1">
    <citation type="journal article" date="2018" name="Nat. Ecol. Evol.">
        <title>Shark genomes provide insights into elasmobranch evolution and the origin of vertebrates.</title>
        <authorList>
            <person name="Hara Y"/>
            <person name="Yamaguchi K"/>
            <person name="Onimaru K"/>
            <person name="Kadota M"/>
            <person name="Koyanagi M"/>
            <person name="Keeley SD"/>
            <person name="Tatsumi K"/>
            <person name="Tanaka K"/>
            <person name="Motone F"/>
            <person name="Kageyama Y"/>
            <person name="Nozu R"/>
            <person name="Adachi N"/>
            <person name="Nishimura O"/>
            <person name="Nakagawa R"/>
            <person name="Tanegashima C"/>
            <person name="Kiyatake I"/>
            <person name="Matsumoto R"/>
            <person name="Murakumo K"/>
            <person name="Nishida K"/>
            <person name="Terakita A"/>
            <person name="Kuratani S"/>
            <person name="Sato K"/>
            <person name="Hyodo S Kuraku.S."/>
        </authorList>
    </citation>
    <scope>NUCLEOTIDE SEQUENCE [LARGE SCALE GENOMIC DNA]</scope>
</reference>
<gene>
    <name evidence="2" type="ORF">chiPu_0024321</name>
</gene>
<protein>
    <submittedName>
        <fullName evidence="2">Uncharacterized protein</fullName>
    </submittedName>
</protein>
<sequence length="81" mass="8906">MGPGRRPSEGHRPIGSESRETFDGGLDQAAVHQPRPPPPVSGRNESRSAFQLDSGTIRHRSDWIESASIRLYAAAGWKRRG</sequence>
<feature type="region of interest" description="Disordered" evidence="1">
    <location>
        <begin position="1"/>
        <end position="53"/>
    </location>
</feature>
<evidence type="ECO:0000256" key="1">
    <source>
        <dbReference type="SAM" id="MobiDB-lite"/>
    </source>
</evidence>
<evidence type="ECO:0000313" key="3">
    <source>
        <dbReference type="Proteomes" id="UP000287033"/>
    </source>
</evidence>
<feature type="compositionally biased region" description="Basic and acidic residues" evidence="1">
    <location>
        <begin position="1"/>
        <end position="22"/>
    </location>
</feature>
<organism evidence="2 3">
    <name type="scientific">Chiloscyllium punctatum</name>
    <name type="common">Brownbanded bambooshark</name>
    <name type="synonym">Hemiscyllium punctatum</name>
    <dbReference type="NCBI Taxonomy" id="137246"/>
    <lineage>
        <taxon>Eukaryota</taxon>
        <taxon>Metazoa</taxon>
        <taxon>Chordata</taxon>
        <taxon>Craniata</taxon>
        <taxon>Vertebrata</taxon>
        <taxon>Chondrichthyes</taxon>
        <taxon>Elasmobranchii</taxon>
        <taxon>Galeomorphii</taxon>
        <taxon>Galeoidea</taxon>
        <taxon>Orectolobiformes</taxon>
        <taxon>Hemiscylliidae</taxon>
        <taxon>Chiloscyllium</taxon>
    </lineage>
</organism>
<accession>A0A401TCE8</accession>
<evidence type="ECO:0000313" key="2">
    <source>
        <dbReference type="EMBL" id="GCC40297.1"/>
    </source>
</evidence>
<proteinExistence type="predicted"/>
<dbReference type="EMBL" id="BEZZ01037036">
    <property type="protein sequence ID" value="GCC40297.1"/>
    <property type="molecule type" value="Genomic_DNA"/>
</dbReference>